<dbReference type="OrthoDB" id="460761at2"/>
<protein>
    <submittedName>
        <fullName evidence="1">Uncharacterized protein</fullName>
    </submittedName>
</protein>
<proteinExistence type="predicted"/>
<dbReference type="Proteomes" id="UP000318717">
    <property type="component" value="Unassembled WGS sequence"/>
</dbReference>
<reference evidence="1 2" key="1">
    <citation type="submission" date="2019-06" db="EMBL/GenBank/DDBJ databases">
        <title>Whole genome shotgun sequence of Vibrio inusitatus NBRC 102082.</title>
        <authorList>
            <person name="Hosoyama A."/>
            <person name="Uohara A."/>
            <person name="Ohji S."/>
            <person name="Ichikawa N."/>
        </authorList>
    </citation>
    <scope>NUCLEOTIDE SEQUENCE [LARGE SCALE GENOMIC DNA]</scope>
    <source>
        <strain evidence="1 2">NBRC 102082</strain>
    </source>
</reference>
<evidence type="ECO:0000313" key="2">
    <source>
        <dbReference type="Proteomes" id="UP000318717"/>
    </source>
</evidence>
<evidence type="ECO:0000313" key="1">
    <source>
        <dbReference type="EMBL" id="GEA51413.1"/>
    </source>
</evidence>
<dbReference type="RefSeq" id="WP_141345752.1">
    <property type="nucleotide sequence ID" value="NZ_BJLF01000010.1"/>
</dbReference>
<accession>A0A4Y3HW57</accession>
<comment type="caution">
    <text evidence="1">The sequence shown here is derived from an EMBL/GenBank/DDBJ whole genome shotgun (WGS) entry which is preliminary data.</text>
</comment>
<gene>
    <name evidence="1" type="ORF">VIN01S_22170</name>
</gene>
<sequence>MEVTLEKVLERIVTINHAWKLSREEFGQDFVATKSLRDTKSSLQATLLREFPDDVYLRVASDSQGHDEIMYSVRLKREQEVNGRIKRDAEHLPQRIAREIFSDAEIEYFLNYESK</sequence>
<keyword evidence="2" id="KW-1185">Reference proteome</keyword>
<dbReference type="AlphaFoldDB" id="A0A4Y3HW57"/>
<name>A0A4Y3HW57_9VIBR</name>
<dbReference type="EMBL" id="BJLF01000010">
    <property type="protein sequence ID" value="GEA51413.1"/>
    <property type="molecule type" value="Genomic_DNA"/>
</dbReference>
<organism evidence="1 2">
    <name type="scientific">Vibrio inusitatus NBRC 102082</name>
    <dbReference type="NCBI Taxonomy" id="1219070"/>
    <lineage>
        <taxon>Bacteria</taxon>
        <taxon>Pseudomonadati</taxon>
        <taxon>Pseudomonadota</taxon>
        <taxon>Gammaproteobacteria</taxon>
        <taxon>Vibrionales</taxon>
        <taxon>Vibrionaceae</taxon>
        <taxon>Vibrio</taxon>
    </lineage>
</organism>